<keyword evidence="1" id="KW-0238">DNA-binding</keyword>
<dbReference type="InParanoid" id="F4SAD9"/>
<accession>F4SAD9</accession>
<sequence>MPAKAFATQEYSFSEREAMNISDQNHCLEPSSQAKYACGVRRFVAFCKSQNIQDVVPSEISLAHFVSVVGREVKPGTMKTYLTGVVRHYKEKFPEVTTIRSGDKIKNSLTGHCVKVTVRGFEGSRMIITRVALKRQHLPPPDEKVSRWKE</sequence>
<dbReference type="VEuPathDB" id="FungiDB:MELLADRAFT_113584"/>
<organism evidence="3">
    <name type="scientific">Melampsora larici-populina (strain 98AG31 / pathotype 3-4-7)</name>
    <name type="common">Poplar leaf rust fungus</name>
    <dbReference type="NCBI Taxonomy" id="747676"/>
    <lineage>
        <taxon>Eukaryota</taxon>
        <taxon>Fungi</taxon>
        <taxon>Dikarya</taxon>
        <taxon>Basidiomycota</taxon>
        <taxon>Pucciniomycotina</taxon>
        <taxon>Pucciniomycetes</taxon>
        <taxon>Pucciniales</taxon>
        <taxon>Melampsoraceae</taxon>
        <taxon>Melampsora</taxon>
    </lineage>
</organism>
<evidence type="ECO:0000313" key="3">
    <source>
        <dbReference type="Proteomes" id="UP000001072"/>
    </source>
</evidence>
<evidence type="ECO:0000256" key="1">
    <source>
        <dbReference type="ARBA" id="ARBA00023125"/>
    </source>
</evidence>
<dbReference type="KEGG" id="mlr:MELLADRAFT_113584"/>
<proteinExistence type="predicted"/>
<evidence type="ECO:0000313" key="2">
    <source>
        <dbReference type="EMBL" id="EGF98393.1"/>
    </source>
</evidence>
<name>F4SAD9_MELLP</name>
<dbReference type="Proteomes" id="UP000001072">
    <property type="component" value="Unassembled WGS sequence"/>
</dbReference>
<gene>
    <name evidence="2" type="ORF">MELLADRAFT_113584</name>
</gene>
<dbReference type="HOGENOM" id="CLU_1740961_0_0_1"/>
<dbReference type="OrthoDB" id="5598396at2759"/>
<dbReference type="AlphaFoldDB" id="F4SAD9"/>
<dbReference type="EMBL" id="GL883177">
    <property type="protein sequence ID" value="EGF98393.1"/>
    <property type="molecule type" value="Genomic_DNA"/>
</dbReference>
<dbReference type="Gene3D" id="1.10.150.130">
    <property type="match status" value="1"/>
</dbReference>
<keyword evidence="3" id="KW-1185">Reference proteome</keyword>
<dbReference type="RefSeq" id="XP_007418364.1">
    <property type="nucleotide sequence ID" value="XM_007418302.1"/>
</dbReference>
<dbReference type="GeneID" id="18925030"/>
<protein>
    <submittedName>
        <fullName evidence="2">Uncharacterized protein</fullName>
    </submittedName>
</protein>
<reference evidence="3" key="1">
    <citation type="journal article" date="2011" name="Proc. Natl. Acad. Sci. U.S.A.">
        <title>Obligate biotrophy features unraveled by the genomic analysis of rust fungi.</title>
        <authorList>
            <person name="Duplessis S."/>
            <person name="Cuomo C.A."/>
            <person name="Lin Y.-C."/>
            <person name="Aerts A."/>
            <person name="Tisserant E."/>
            <person name="Veneault-Fourrey C."/>
            <person name="Joly D.L."/>
            <person name="Hacquard S."/>
            <person name="Amselem J."/>
            <person name="Cantarel B.L."/>
            <person name="Chiu R."/>
            <person name="Coutinho P.M."/>
            <person name="Feau N."/>
            <person name="Field M."/>
            <person name="Frey P."/>
            <person name="Gelhaye E."/>
            <person name="Goldberg J."/>
            <person name="Grabherr M.G."/>
            <person name="Kodira C.D."/>
            <person name="Kohler A."/>
            <person name="Kuees U."/>
            <person name="Lindquist E.A."/>
            <person name="Lucas S.M."/>
            <person name="Mago R."/>
            <person name="Mauceli E."/>
            <person name="Morin E."/>
            <person name="Murat C."/>
            <person name="Pangilinan J.L."/>
            <person name="Park R."/>
            <person name="Pearson M."/>
            <person name="Quesneville H."/>
            <person name="Rouhier N."/>
            <person name="Sakthikumar S."/>
            <person name="Salamov A.A."/>
            <person name="Schmutz J."/>
            <person name="Selles B."/>
            <person name="Shapiro H."/>
            <person name="Tanguay P."/>
            <person name="Tuskan G.A."/>
            <person name="Henrissat B."/>
            <person name="Van de Peer Y."/>
            <person name="Rouze P."/>
            <person name="Ellis J.G."/>
            <person name="Dodds P.N."/>
            <person name="Schein J.E."/>
            <person name="Zhong S."/>
            <person name="Hamelin R.C."/>
            <person name="Grigoriev I.V."/>
            <person name="Szabo L.J."/>
            <person name="Martin F."/>
        </authorList>
    </citation>
    <scope>NUCLEOTIDE SEQUENCE [LARGE SCALE GENOMIC DNA]</scope>
    <source>
        <strain evidence="3">98AG31 / pathotype 3-4-7</strain>
    </source>
</reference>
<dbReference type="GO" id="GO:0003677">
    <property type="term" value="F:DNA binding"/>
    <property type="evidence" value="ECO:0007669"/>
    <property type="project" value="UniProtKB-KW"/>
</dbReference>
<dbReference type="InterPro" id="IPR010998">
    <property type="entry name" value="Integrase_recombinase_N"/>
</dbReference>